<dbReference type="AlphaFoldDB" id="A0A162KBN2"/>
<dbReference type="GO" id="GO:0005509">
    <property type="term" value="F:calcium ion binding"/>
    <property type="evidence" value="ECO:0007669"/>
    <property type="project" value="InterPro"/>
</dbReference>
<dbReference type="PANTHER" id="PTHR10837:SF8">
    <property type="entry name" value="PROTEIN-ARGININE DEIMINASE"/>
    <property type="match status" value="1"/>
</dbReference>
<dbReference type="Proteomes" id="UP000076881">
    <property type="component" value="Unassembled WGS sequence"/>
</dbReference>
<dbReference type="OrthoDB" id="5102063at2759"/>
<evidence type="ECO:0000313" key="2">
    <source>
        <dbReference type="EMBL" id="OAA80452.1"/>
    </source>
</evidence>
<gene>
    <name evidence="2" type="ORF">LEL_03938</name>
</gene>
<organism evidence="2 3">
    <name type="scientific">Akanthomyces lecanii RCEF 1005</name>
    <dbReference type="NCBI Taxonomy" id="1081108"/>
    <lineage>
        <taxon>Eukaryota</taxon>
        <taxon>Fungi</taxon>
        <taxon>Dikarya</taxon>
        <taxon>Ascomycota</taxon>
        <taxon>Pezizomycotina</taxon>
        <taxon>Sordariomycetes</taxon>
        <taxon>Hypocreomycetidae</taxon>
        <taxon>Hypocreales</taxon>
        <taxon>Cordycipitaceae</taxon>
        <taxon>Akanthomyces</taxon>
        <taxon>Cordyceps confragosa</taxon>
    </lineage>
</organism>
<reference evidence="2 3" key="1">
    <citation type="journal article" date="2016" name="Genome Biol. Evol.">
        <title>Divergent and convergent evolution of fungal pathogenicity.</title>
        <authorList>
            <person name="Shang Y."/>
            <person name="Xiao G."/>
            <person name="Zheng P."/>
            <person name="Cen K."/>
            <person name="Zhan S."/>
            <person name="Wang C."/>
        </authorList>
    </citation>
    <scope>NUCLEOTIDE SEQUENCE [LARGE SCALE GENOMIC DNA]</scope>
    <source>
        <strain evidence="2 3">RCEF 1005</strain>
    </source>
</reference>
<dbReference type="InterPro" id="IPR013530">
    <property type="entry name" value="PAD_C"/>
</dbReference>
<accession>A0A162KBN2</accession>
<dbReference type="InterPro" id="IPR036556">
    <property type="entry name" value="PAD_central_sf"/>
</dbReference>
<protein>
    <submittedName>
        <fullName evidence="2">Protein-arginine deiminase</fullName>
    </submittedName>
</protein>
<dbReference type="GO" id="GO:0004668">
    <property type="term" value="F:protein-arginine deiminase activity"/>
    <property type="evidence" value="ECO:0007669"/>
    <property type="project" value="InterPro"/>
</dbReference>
<dbReference type="SUPFAM" id="SSF55909">
    <property type="entry name" value="Pentein"/>
    <property type="match status" value="1"/>
</dbReference>
<dbReference type="STRING" id="1081108.A0A162KBN2"/>
<dbReference type="InterPro" id="IPR004303">
    <property type="entry name" value="PAD"/>
</dbReference>
<keyword evidence="3" id="KW-1185">Reference proteome</keyword>
<dbReference type="Pfam" id="PF03068">
    <property type="entry name" value="PAD"/>
    <property type="match status" value="1"/>
</dbReference>
<proteinExistence type="predicted"/>
<evidence type="ECO:0000259" key="1">
    <source>
        <dbReference type="Pfam" id="PF03068"/>
    </source>
</evidence>
<dbReference type="EMBL" id="AZHF01000002">
    <property type="protein sequence ID" value="OAA80452.1"/>
    <property type="molecule type" value="Genomic_DNA"/>
</dbReference>
<name>A0A162KBN2_CORDF</name>
<dbReference type="Gene3D" id="3.75.10.10">
    <property type="entry name" value="L-arginine/glycine Amidinotransferase, Chain A"/>
    <property type="match status" value="2"/>
</dbReference>
<comment type="caution">
    <text evidence="2">The sequence shown here is derived from an EMBL/GenBank/DDBJ whole genome shotgun (WGS) entry which is preliminary data.</text>
</comment>
<dbReference type="SUPFAM" id="SSF110083">
    <property type="entry name" value="Peptidylarginine deiminase Pad4, middle domain"/>
    <property type="match status" value="1"/>
</dbReference>
<dbReference type="PANTHER" id="PTHR10837">
    <property type="entry name" value="PEPTIDYLARGININE DEIMINASE"/>
    <property type="match status" value="1"/>
</dbReference>
<dbReference type="GO" id="GO:0005737">
    <property type="term" value="C:cytoplasm"/>
    <property type="evidence" value="ECO:0007669"/>
    <property type="project" value="InterPro"/>
</dbReference>
<evidence type="ECO:0000313" key="3">
    <source>
        <dbReference type="Proteomes" id="UP000076881"/>
    </source>
</evidence>
<sequence>MKSIPVIVTGLAALATPRPSDKRATAPPTKEQLCAGFNKDFEACQRETQVCAGEIQSEEALCCFDNDFDACQRATLACGGEIQGCFTWTKIEKCLEEKRPGAVNTETRTGTSTETSTNDFKADLRVDTNSDGVVDIEGEPDVEGKANWTDTSGAIFLANIGDSGHRCKKLHSNLATKNLADILGKLAKCRDADDDTQRAPRGNMAPIRTMPIQGLSNSATGTISVSDTQARSLVCIFRAGKDNSWEIVNNNTVFSALDLQQGLTLGIDARDTRRNDSWDGCTTVDFTVKDGEAVSKDSVMLRVAPVLLHHHRQPIEKVFTSSFREGSLTPSITNYLQGLIKCIEDSMQRAQVPGPITQLATDDPWAQDYFEPGCTSLPGPDGRVVSLRVIIEGRHNPGRNSTGLIYTTLRGDHVGGVAARPPPSPLTLKDSIYNAGGNMEMLPPYEYNAQKFPAGRIIVDGPFGSRLYLALVKHVDEMLQAIPVKTERGWAIVAIDPQLGLTWLRMAEERGLGGELAKPENIQAAQISSDRMTANLGLLMKETGFTDGEIFRLPALIAVMTTAAVYLSPSRKRSIGTREDEAEEAALDAEFWS</sequence>
<feature type="domain" description="Protein-arginine deiminase C-terminal" evidence="1">
    <location>
        <begin position="294"/>
        <end position="459"/>
    </location>
</feature>